<sequence length="374" mass="40016">MKRSRSLCRSLQAPARRRSFSAMAIASAAVLTLSIASCSNPETDAESGASSPSTTTVTVTSVAEETTSEPPSSEATEPSSLNMYRHVINNPEKFPVKGNASFVPRGGYSYALVEAAGDELPELLLMVHGQWSSPISVFTIEDGGLVQASGVLIDGAPTGGSQRLRVKGSRSGSGLYQVDHHSLSGQGVSTLFGFSDETLYAASGAESYNMASPPADHHEIVWTDTSDASVLESWSGPGSIIYGQPPAASEPKPPSESSQAEDSDIQQFTGVVYEKTAQELMDGGETPNGEPWDELHIVMELDNPRDVTAVNYGTNKVTRFVDEVALISDENGYDWSQHIGQRITISVVFDQMRFPSDASLPLGALRIFDFTQIE</sequence>
<evidence type="ECO:0000313" key="3">
    <source>
        <dbReference type="EMBL" id="NME89689.1"/>
    </source>
</evidence>
<proteinExistence type="predicted"/>
<evidence type="ECO:0008006" key="5">
    <source>
        <dbReference type="Google" id="ProtNLM"/>
    </source>
</evidence>
<evidence type="ECO:0000313" key="4">
    <source>
        <dbReference type="Proteomes" id="UP000544551"/>
    </source>
</evidence>
<protein>
    <recommendedName>
        <fullName evidence="5">Iron transporter</fullName>
    </recommendedName>
</protein>
<dbReference type="AlphaFoldDB" id="A0AB36CLY0"/>
<dbReference type="Proteomes" id="UP000544551">
    <property type="component" value="Unassembled WGS sequence"/>
</dbReference>
<gene>
    <name evidence="3" type="ORF">HF853_08420</name>
</gene>
<name>A0AB36CLY0_9CORY</name>
<feature type="signal peptide" evidence="2">
    <location>
        <begin position="1"/>
        <end position="24"/>
    </location>
</feature>
<accession>A0AB36CLY0</accession>
<evidence type="ECO:0000256" key="2">
    <source>
        <dbReference type="SAM" id="SignalP"/>
    </source>
</evidence>
<keyword evidence="2" id="KW-0732">Signal</keyword>
<feature type="region of interest" description="Disordered" evidence="1">
    <location>
        <begin position="40"/>
        <end position="79"/>
    </location>
</feature>
<feature type="region of interest" description="Disordered" evidence="1">
    <location>
        <begin position="234"/>
        <end position="264"/>
    </location>
</feature>
<feature type="compositionally biased region" description="Low complexity" evidence="1">
    <location>
        <begin position="49"/>
        <end position="79"/>
    </location>
</feature>
<feature type="chain" id="PRO_5044233251" description="Iron transporter" evidence="2">
    <location>
        <begin position="25"/>
        <end position="374"/>
    </location>
</feature>
<comment type="caution">
    <text evidence="3">The sequence shown here is derived from an EMBL/GenBank/DDBJ whole genome shotgun (WGS) entry which is preliminary data.</text>
</comment>
<dbReference type="EMBL" id="JABAFZ010000006">
    <property type="protein sequence ID" value="NME89689.1"/>
    <property type="molecule type" value="Genomic_DNA"/>
</dbReference>
<feature type="compositionally biased region" description="Low complexity" evidence="1">
    <location>
        <begin position="244"/>
        <end position="258"/>
    </location>
</feature>
<evidence type="ECO:0000256" key="1">
    <source>
        <dbReference type="SAM" id="MobiDB-lite"/>
    </source>
</evidence>
<dbReference type="RefSeq" id="WP_168969935.1">
    <property type="nucleotide sequence ID" value="NZ_JABAFZ010000006.1"/>
</dbReference>
<organism evidence="3 4">
    <name type="scientific">Corynebacterium stationis</name>
    <dbReference type="NCBI Taxonomy" id="1705"/>
    <lineage>
        <taxon>Bacteria</taxon>
        <taxon>Bacillati</taxon>
        <taxon>Actinomycetota</taxon>
        <taxon>Actinomycetes</taxon>
        <taxon>Mycobacteriales</taxon>
        <taxon>Corynebacteriaceae</taxon>
        <taxon>Corynebacterium</taxon>
    </lineage>
</organism>
<reference evidence="3 4" key="1">
    <citation type="submission" date="2020-04" db="EMBL/GenBank/DDBJ databases">
        <authorList>
            <person name="Hitch T.C.A."/>
            <person name="Wylensek D."/>
            <person name="Clavel T."/>
        </authorList>
    </citation>
    <scope>NUCLEOTIDE SEQUENCE [LARGE SCALE GENOMIC DNA]</scope>
    <source>
        <strain evidence="3 4">BL-383-APC-3D</strain>
    </source>
</reference>